<dbReference type="GO" id="GO:0046872">
    <property type="term" value="F:metal ion binding"/>
    <property type="evidence" value="ECO:0007669"/>
    <property type="project" value="UniProtKB-KW"/>
</dbReference>
<keyword evidence="2" id="KW-0479">Metal-binding</keyword>
<name>A0A7W1WMS3_9BACL</name>
<evidence type="ECO:0000313" key="4">
    <source>
        <dbReference type="Proteomes" id="UP000535491"/>
    </source>
</evidence>
<keyword evidence="2" id="KW-0862">Zinc</keyword>
<feature type="binding site" evidence="2">
    <location>
        <position position="10"/>
    </location>
    <ligand>
        <name>Zn(2+)</name>
        <dbReference type="ChEBI" id="CHEBI:29105"/>
        <label>1</label>
    </ligand>
</feature>
<organism evidence="3 4">
    <name type="scientific">Paenactinomyces guangxiensis</name>
    <dbReference type="NCBI Taxonomy" id="1490290"/>
    <lineage>
        <taxon>Bacteria</taxon>
        <taxon>Bacillati</taxon>
        <taxon>Bacillota</taxon>
        <taxon>Bacilli</taxon>
        <taxon>Bacillales</taxon>
        <taxon>Thermoactinomycetaceae</taxon>
        <taxon>Paenactinomyces</taxon>
    </lineage>
</organism>
<dbReference type="Proteomes" id="UP000535491">
    <property type="component" value="Unassembled WGS sequence"/>
</dbReference>
<gene>
    <name evidence="3" type="ORF">H1191_00480</name>
</gene>
<reference evidence="3 4" key="1">
    <citation type="submission" date="2020-07" db="EMBL/GenBank/DDBJ databases">
        <authorList>
            <person name="Feng H."/>
        </authorList>
    </citation>
    <scope>NUCLEOTIDE SEQUENCE [LARGE SCALE GENOMIC DNA]</scope>
    <source>
        <strain evidence="4">s-10</strain>
    </source>
</reference>
<dbReference type="CDD" id="cd08663">
    <property type="entry name" value="DAP_dppA_1"/>
    <property type="match status" value="1"/>
</dbReference>
<dbReference type="EMBL" id="JACEIQ010000001">
    <property type="protein sequence ID" value="MBA4492788.1"/>
    <property type="molecule type" value="Genomic_DNA"/>
</dbReference>
<feature type="binding site" evidence="2">
    <location>
        <position position="8"/>
    </location>
    <ligand>
        <name>Zn(2+)</name>
        <dbReference type="ChEBI" id="CHEBI:29105"/>
        <label>1</label>
    </ligand>
</feature>
<dbReference type="SUPFAM" id="SSF63992">
    <property type="entry name" value="Dipeptide transport protein"/>
    <property type="match status" value="1"/>
</dbReference>
<accession>A0A7W1WMS3</accession>
<evidence type="ECO:0000313" key="3">
    <source>
        <dbReference type="EMBL" id="MBA4492788.1"/>
    </source>
</evidence>
<dbReference type="PIRSF" id="PIRSF015853">
    <property type="entry name" value="Pep_DppA"/>
    <property type="match status" value="1"/>
</dbReference>
<protein>
    <submittedName>
        <fullName evidence="3">M55 family metallopeptidase</fullName>
    </submittedName>
</protein>
<comment type="caution">
    <text evidence="3">The sequence shown here is derived from an EMBL/GenBank/DDBJ whole genome shotgun (WGS) entry which is preliminary data.</text>
</comment>
<evidence type="ECO:0000256" key="2">
    <source>
        <dbReference type="PIRSR" id="PIRSR015853-2"/>
    </source>
</evidence>
<dbReference type="Gene3D" id="3.40.50.10780">
    <property type="entry name" value="Dipeptide transport protein"/>
    <property type="match status" value="1"/>
</dbReference>
<dbReference type="Pfam" id="PF04951">
    <property type="entry name" value="Peptidase_M55"/>
    <property type="match status" value="1"/>
</dbReference>
<dbReference type="InterPro" id="IPR036177">
    <property type="entry name" value="Peptidase_M55_sf"/>
</dbReference>
<keyword evidence="4" id="KW-1185">Reference proteome</keyword>
<feature type="binding site" evidence="2">
    <location>
        <position position="8"/>
    </location>
    <ligand>
        <name>Zn(2+)</name>
        <dbReference type="ChEBI" id="CHEBI:29105"/>
        <label>2</label>
    </ligand>
</feature>
<dbReference type="RefSeq" id="WP_181750023.1">
    <property type="nucleotide sequence ID" value="NZ_JACEIQ010000001.1"/>
</dbReference>
<dbReference type="Gene3D" id="3.30.1360.130">
    <property type="entry name" value="Dipeptide transport protein"/>
    <property type="match status" value="1"/>
</dbReference>
<dbReference type="InterPro" id="IPR027476">
    <property type="entry name" value="DppA_N"/>
</dbReference>
<evidence type="ECO:0000256" key="1">
    <source>
        <dbReference type="PIRSR" id="PIRSR015853-1"/>
    </source>
</evidence>
<feature type="active site" description="Nucleophile" evidence="1">
    <location>
        <position position="116"/>
    </location>
</feature>
<dbReference type="AlphaFoldDB" id="A0A7W1WMS3"/>
<feature type="binding site" evidence="2">
    <location>
        <position position="135"/>
    </location>
    <ligand>
        <name>Zn(2+)</name>
        <dbReference type="ChEBI" id="CHEBI:29105"/>
        <label>2</label>
    </ligand>
</feature>
<feature type="binding site" evidence="2">
    <location>
        <position position="104"/>
    </location>
    <ligand>
        <name>Zn(2+)</name>
        <dbReference type="ChEBI" id="CHEBI:29105"/>
        <label>2</label>
    </ligand>
</feature>
<sequence>MKIYISIDMEGIAGVAAGDHVLPGSSDYHRFRRLMTQEANAAIQGAIDGGATEIVVNDSHASMTNLLIEELHSEARLISGSNKPLLQMEGIDSSFDAVFLVGYHQREGGGDGVLNHTFMGKIVYDIRINGQPVDEAITNAGIAGYYGVPVALVTGDSAVCGHAGERLPGVVTAPVKEPLDRYASLSLTPEKAHQLIHDRASRAVQNVRTGQIKPYQTKGPFTFEVDFKRTAPALMATLLPNVERTGPRTIALTDDDYLRAFKLFHACLLIGDKVFDGSLI</sequence>
<dbReference type="InterPro" id="IPR007035">
    <property type="entry name" value="Peptidase_M55"/>
</dbReference>
<proteinExistence type="predicted"/>
<feature type="binding site" evidence="2">
    <location>
        <position position="60"/>
    </location>
    <ligand>
        <name>Zn(2+)</name>
        <dbReference type="ChEBI" id="CHEBI:29105"/>
        <label>2</label>
    </ligand>
</feature>